<dbReference type="EC" id="2.7.7.7" evidence="1"/>
<comment type="caution">
    <text evidence="9">The sequence shown here is derived from an EMBL/GenBank/DDBJ whole genome shotgun (WGS) entry which is preliminary data.</text>
</comment>
<name>A0A1F4VJE1_UNCKA</name>
<evidence type="ECO:0000256" key="5">
    <source>
        <dbReference type="ARBA" id="ARBA00022932"/>
    </source>
</evidence>
<dbReference type="EMBL" id="MEVN01000018">
    <property type="protein sequence ID" value="OGC57254.1"/>
    <property type="molecule type" value="Genomic_DNA"/>
</dbReference>
<dbReference type="Proteomes" id="UP000177763">
    <property type="component" value="Unassembled WGS sequence"/>
</dbReference>
<comment type="similarity">
    <text evidence="6">Belongs to the DNA polymerase HolA subunit family.</text>
</comment>
<evidence type="ECO:0000256" key="2">
    <source>
        <dbReference type="ARBA" id="ARBA00022679"/>
    </source>
</evidence>
<dbReference type="InterPro" id="IPR005790">
    <property type="entry name" value="DNA_polIII_delta"/>
</dbReference>
<dbReference type="GO" id="GO:0006261">
    <property type="term" value="P:DNA-templated DNA replication"/>
    <property type="evidence" value="ECO:0007669"/>
    <property type="project" value="TreeGrafter"/>
</dbReference>
<dbReference type="InterPro" id="IPR048466">
    <property type="entry name" value="DNA_pol3_delta-like_C"/>
</dbReference>
<sequence>MIYILHGDNLPKSRDFILDLERSLGDCAKFEFRALDTLSEKIEEVGLSVDMFGRPKLIVIDISGAGRMNLTGYKDVAKRISDYANVVILSGSELTKGNEFIKSSQEIGAKVIINKTPATSNIFAFVDAVVAKNRSLSYLELKNLLLSGEDDIYLLTMLTYGLRNLSYAKFKSEAFSKIPPFAKNKVQSATSKYSEVGIKEIYKYFYDLDLKAKTGGYPDGILVPLAIEKMLT</sequence>
<gene>
    <name evidence="9" type="ORF">A3H26_03020</name>
</gene>
<evidence type="ECO:0000313" key="9">
    <source>
        <dbReference type="EMBL" id="OGC57254.1"/>
    </source>
</evidence>
<dbReference type="InterPro" id="IPR008921">
    <property type="entry name" value="DNA_pol3_clamp-load_cplx_C"/>
</dbReference>
<evidence type="ECO:0000256" key="6">
    <source>
        <dbReference type="ARBA" id="ARBA00034754"/>
    </source>
</evidence>
<accession>A0A1F4VJE1</accession>
<keyword evidence="4" id="KW-0235">DNA replication</keyword>
<dbReference type="Gene3D" id="1.20.272.10">
    <property type="match status" value="1"/>
</dbReference>
<evidence type="ECO:0000256" key="4">
    <source>
        <dbReference type="ARBA" id="ARBA00022705"/>
    </source>
</evidence>
<keyword evidence="5" id="KW-0239">DNA-directed DNA polymerase</keyword>
<evidence type="ECO:0000259" key="8">
    <source>
        <dbReference type="Pfam" id="PF21694"/>
    </source>
</evidence>
<evidence type="ECO:0000256" key="7">
    <source>
        <dbReference type="ARBA" id="ARBA00049244"/>
    </source>
</evidence>
<dbReference type="Pfam" id="PF21694">
    <property type="entry name" value="DNA_pol3_delta_C"/>
    <property type="match status" value="1"/>
</dbReference>
<feature type="domain" description="DNA polymerase III delta subunit-like C-terminal" evidence="8">
    <location>
        <begin position="120"/>
        <end position="227"/>
    </location>
</feature>
<dbReference type="STRING" id="1802630.A3H26_03020"/>
<keyword evidence="2" id="KW-0808">Transferase</keyword>
<evidence type="ECO:0000256" key="1">
    <source>
        <dbReference type="ARBA" id="ARBA00012417"/>
    </source>
</evidence>
<evidence type="ECO:0000313" key="10">
    <source>
        <dbReference type="Proteomes" id="UP000177763"/>
    </source>
</evidence>
<dbReference type="PANTHER" id="PTHR34388:SF1">
    <property type="entry name" value="DNA POLYMERASE III SUBUNIT DELTA"/>
    <property type="match status" value="1"/>
</dbReference>
<organism evidence="9 10">
    <name type="scientific">candidate division WWE3 bacterium RIFCSPLOWO2_12_FULL_36_10</name>
    <dbReference type="NCBI Taxonomy" id="1802630"/>
    <lineage>
        <taxon>Bacteria</taxon>
        <taxon>Katanobacteria</taxon>
    </lineage>
</organism>
<dbReference type="GO" id="GO:0003677">
    <property type="term" value="F:DNA binding"/>
    <property type="evidence" value="ECO:0007669"/>
    <property type="project" value="InterPro"/>
</dbReference>
<dbReference type="GO" id="GO:0009360">
    <property type="term" value="C:DNA polymerase III complex"/>
    <property type="evidence" value="ECO:0007669"/>
    <property type="project" value="TreeGrafter"/>
</dbReference>
<proteinExistence type="inferred from homology"/>
<comment type="catalytic activity">
    <reaction evidence="7">
        <text>DNA(n) + a 2'-deoxyribonucleoside 5'-triphosphate = DNA(n+1) + diphosphate</text>
        <dbReference type="Rhea" id="RHEA:22508"/>
        <dbReference type="Rhea" id="RHEA-COMP:17339"/>
        <dbReference type="Rhea" id="RHEA-COMP:17340"/>
        <dbReference type="ChEBI" id="CHEBI:33019"/>
        <dbReference type="ChEBI" id="CHEBI:61560"/>
        <dbReference type="ChEBI" id="CHEBI:173112"/>
        <dbReference type="EC" id="2.7.7.7"/>
    </reaction>
</comment>
<keyword evidence="3" id="KW-0548">Nucleotidyltransferase</keyword>
<dbReference type="PANTHER" id="PTHR34388">
    <property type="entry name" value="DNA POLYMERASE III SUBUNIT DELTA"/>
    <property type="match status" value="1"/>
</dbReference>
<evidence type="ECO:0000256" key="3">
    <source>
        <dbReference type="ARBA" id="ARBA00022695"/>
    </source>
</evidence>
<dbReference type="GO" id="GO:0003887">
    <property type="term" value="F:DNA-directed DNA polymerase activity"/>
    <property type="evidence" value="ECO:0007669"/>
    <property type="project" value="UniProtKB-KW"/>
</dbReference>
<dbReference type="AlphaFoldDB" id="A0A1F4VJE1"/>
<reference evidence="9 10" key="1">
    <citation type="journal article" date="2016" name="Nat. Commun.">
        <title>Thousands of microbial genomes shed light on interconnected biogeochemical processes in an aquifer system.</title>
        <authorList>
            <person name="Anantharaman K."/>
            <person name="Brown C.T."/>
            <person name="Hug L.A."/>
            <person name="Sharon I."/>
            <person name="Castelle C.J."/>
            <person name="Probst A.J."/>
            <person name="Thomas B.C."/>
            <person name="Singh A."/>
            <person name="Wilkins M.J."/>
            <person name="Karaoz U."/>
            <person name="Brodie E.L."/>
            <person name="Williams K.H."/>
            <person name="Hubbard S.S."/>
            <person name="Banfield J.F."/>
        </authorList>
    </citation>
    <scope>NUCLEOTIDE SEQUENCE [LARGE SCALE GENOMIC DNA]</scope>
</reference>
<dbReference type="SUPFAM" id="SSF48019">
    <property type="entry name" value="post-AAA+ oligomerization domain-like"/>
    <property type="match status" value="1"/>
</dbReference>
<protein>
    <recommendedName>
        <fullName evidence="1">DNA-directed DNA polymerase</fullName>
        <ecNumber evidence="1">2.7.7.7</ecNumber>
    </recommendedName>
</protein>